<feature type="compositionally biased region" description="Low complexity" evidence="4">
    <location>
        <begin position="1"/>
        <end position="10"/>
    </location>
</feature>
<dbReference type="PANTHER" id="PTHR33164:SF64">
    <property type="entry name" value="TRANSCRIPTIONAL REGULATOR SLYA"/>
    <property type="match status" value="1"/>
</dbReference>
<dbReference type="RefSeq" id="WP_192106164.1">
    <property type="nucleotide sequence ID" value="NZ_JACYXJ010000001.1"/>
</dbReference>
<evidence type="ECO:0000313" key="7">
    <source>
        <dbReference type="Proteomes" id="UP000615687"/>
    </source>
</evidence>
<dbReference type="PROSITE" id="PS01117">
    <property type="entry name" value="HTH_MARR_1"/>
    <property type="match status" value="1"/>
</dbReference>
<dbReference type="InterPro" id="IPR036390">
    <property type="entry name" value="WH_DNA-bd_sf"/>
</dbReference>
<reference evidence="6 7" key="1">
    <citation type="submission" date="2020-09" db="EMBL/GenBank/DDBJ databases">
        <title>The genome sequence of type strain Labrenzia polysiphoniae KACC 19711.</title>
        <authorList>
            <person name="Liu Y."/>
        </authorList>
    </citation>
    <scope>NUCLEOTIDE SEQUENCE [LARGE SCALE GENOMIC DNA]</scope>
    <source>
        <strain evidence="6 7">KACC 19711</strain>
    </source>
</reference>
<keyword evidence="3" id="KW-0804">Transcription</keyword>
<evidence type="ECO:0000256" key="4">
    <source>
        <dbReference type="SAM" id="MobiDB-lite"/>
    </source>
</evidence>
<dbReference type="InterPro" id="IPR039422">
    <property type="entry name" value="MarR/SlyA-like"/>
</dbReference>
<dbReference type="PROSITE" id="PS50995">
    <property type="entry name" value="HTH_MARR_2"/>
    <property type="match status" value="1"/>
</dbReference>
<name>A0ABR9C6X7_9HYPH</name>
<dbReference type="InterPro" id="IPR023187">
    <property type="entry name" value="Tscrpt_reg_MarR-type_CS"/>
</dbReference>
<dbReference type="InterPro" id="IPR036388">
    <property type="entry name" value="WH-like_DNA-bd_sf"/>
</dbReference>
<feature type="domain" description="HTH marR-type" evidence="5">
    <location>
        <begin position="46"/>
        <end position="178"/>
    </location>
</feature>
<dbReference type="EMBL" id="JACYXJ010000001">
    <property type="protein sequence ID" value="MBD8874656.1"/>
    <property type="molecule type" value="Genomic_DNA"/>
</dbReference>
<evidence type="ECO:0000259" key="5">
    <source>
        <dbReference type="PROSITE" id="PS50995"/>
    </source>
</evidence>
<dbReference type="PANTHER" id="PTHR33164">
    <property type="entry name" value="TRANSCRIPTIONAL REGULATOR, MARR FAMILY"/>
    <property type="match status" value="1"/>
</dbReference>
<proteinExistence type="predicted"/>
<dbReference type="SMART" id="SM00347">
    <property type="entry name" value="HTH_MARR"/>
    <property type="match status" value="1"/>
</dbReference>
<sequence length="196" mass="21241">MDAMEQGSDLPDSDGPDSDGPESSQSDSDGQASDRDAPGWQRSGKKGPGFLLLAHCAHLLDERLRVLLKPLGLHTGQARVLHALNRMGKASQRQLADQFNVTPASMSQMTKRLINNGFIEVHSDPDDRRTSILLLTAKGQDLLTRVFAVWDQIDQIVIGEIGADHAEQLFTNSRNLRNALGGRAPGTKPAPDDADV</sequence>
<gene>
    <name evidence="6" type="ORF">IG617_00015</name>
</gene>
<evidence type="ECO:0000256" key="3">
    <source>
        <dbReference type="ARBA" id="ARBA00023163"/>
    </source>
</evidence>
<organism evidence="6 7">
    <name type="scientific">Roseibium polysiphoniae</name>
    <dbReference type="NCBI Taxonomy" id="2571221"/>
    <lineage>
        <taxon>Bacteria</taxon>
        <taxon>Pseudomonadati</taxon>
        <taxon>Pseudomonadota</taxon>
        <taxon>Alphaproteobacteria</taxon>
        <taxon>Hyphomicrobiales</taxon>
        <taxon>Stappiaceae</taxon>
        <taxon>Roseibium</taxon>
    </lineage>
</organism>
<keyword evidence="1" id="KW-0805">Transcription regulation</keyword>
<dbReference type="SUPFAM" id="SSF46785">
    <property type="entry name" value="Winged helix' DNA-binding domain"/>
    <property type="match status" value="1"/>
</dbReference>
<feature type="region of interest" description="Disordered" evidence="4">
    <location>
        <begin position="1"/>
        <end position="43"/>
    </location>
</feature>
<keyword evidence="7" id="KW-1185">Reference proteome</keyword>
<feature type="compositionally biased region" description="Acidic residues" evidence="4">
    <location>
        <begin position="11"/>
        <end position="20"/>
    </location>
</feature>
<evidence type="ECO:0000256" key="1">
    <source>
        <dbReference type="ARBA" id="ARBA00023015"/>
    </source>
</evidence>
<protein>
    <submittedName>
        <fullName evidence="6">Winged helix-turn-helix transcriptional regulator</fullName>
    </submittedName>
</protein>
<dbReference type="Gene3D" id="1.10.10.10">
    <property type="entry name" value="Winged helix-like DNA-binding domain superfamily/Winged helix DNA-binding domain"/>
    <property type="match status" value="1"/>
</dbReference>
<dbReference type="Pfam" id="PF01047">
    <property type="entry name" value="MarR"/>
    <property type="match status" value="1"/>
</dbReference>
<keyword evidence="2" id="KW-0238">DNA-binding</keyword>
<dbReference type="Proteomes" id="UP000615687">
    <property type="component" value="Unassembled WGS sequence"/>
</dbReference>
<feature type="compositionally biased region" description="Low complexity" evidence="4">
    <location>
        <begin position="21"/>
        <end position="31"/>
    </location>
</feature>
<evidence type="ECO:0000256" key="2">
    <source>
        <dbReference type="ARBA" id="ARBA00023125"/>
    </source>
</evidence>
<comment type="caution">
    <text evidence="6">The sequence shown here is derived from an EMBL/GenBank/DDBJ whole genome shotgun (WGS) entry which is preliminary data.</text>
</comment>
<evidence type="ECO:0000313" key="6">
    <source>
        <dbReference type="EMBL" id="MBD8874656.1"/>
    </source>
</evidence>
<dbReference type="InterPro" id="IPR000835">
    <property type="entry name" value="HTH_MarR-typ"/>
</dbReference>
<accession>A0ABR9C6X7</accession>